<evidence type="ECO:0000313" key="1">
    <source>
        <dbReference type="EMBL" id="SEL12541.1"/>
    </source>
</evidence>
<proteinExistence type="predicted"/>
<dbReference type="AlphaFoldDB" id="A0A1H7MN52"/>
<sequence>MARVCSAKPILEFKSISHRHIYKSLLIARLVFFELAVFNKYSDIIIYESVKNNTIVVKTKQGVLYT</sequence>
<keyword evidence="2" id="KW-1185">Reference proteome</keyword>
<reference evidence="2" key="1">
    <citation type="submission" date="2016-10" db="EMBL/GenBank/DDBJ databases">
        <authorList>
            <person name="Varghese N."/>
            <person name="Submissions S."/>
        </authorList>
    </citation>
    <scope>NUCLEOTIDE SEQUENCE [LARGE SCALE GENOMIC DNA]</scope>
    <source>
        <strain evidence="2">CGMCC 1.9127</strain>
    </source>
</reference>
<dbReference type="Proteomes" id="UP000199297">
    <property type="component" value="Unassembled WGS sequence"/>
</dbReference>
<dbReference type="STRING" id="641665.GCA_002104455_03241"/>
<accession>A0A1H7MN52</accession>
<protein>
    <submittedName>
        <fullName evidence="1">Uncharacterized protein</fullName>
    </submittedName>
</protein>
<evidence type="ECO:0000313" key="2">
    <source>
        <dbReference type="Proteomes" id="UP000199297"/>
    </source>
</evidence>
<name>A0A1H7MN52_9GAMM</name>
<organism evidence="1 2">
    <name type="scientific">Colwellia chukchiensis</name>
    <dbReference type="NCBI Taxonomy" id="641665"/>
    <lineage>
        <taxon>Bacteria</taxon>
        <taxon>Pseudomonadati</taxon>
        <taxon>Pseudomonadota</taxon>
        <taxon>Gammaproteobacteria</taxon>
        <taxon>Alteromonadales</taxon>
        <taxon>Colwelliaceae</taxon>
        <taxon>Colwellia</taxon>
    </lineage>
</organism>
<gene>
    <name evidence="1" type="ORF">SAMN05216262_10666</name>
</gene>
<dbReference type="EMBL" id="FOBI01000006">
    <property type="protein sequence ID" value="SEL12541.1"/>
    <property type="molecule type" value="Genomic_DNA"/>
</dbReference>